<gene>
    <name evidence="1" type="ORF">RGQ13_08625</name>
</gene>
<keyword evidence="2" id="KW-1185">Reference proteome</keyword>
<reference evidence="2" key="1">
    <citation type="submission" date="2023-09" db="EMBL/GenBank/DDBJ databases">
        <authorList>
            <person name="Li S."/>
            <person name="Li X."/>
            <person name="Zhang C."/>
            <person name="Zhao Z."/>
        </authorList>
    </citation>
    <scope>NUCLEOTIDE SEQUENCE [LARGE SCALE GENOMIC DNA]</scope>
    <source>
        <strain evidence="2">SQ149</strain>
    </source>
</reference>
<dbReference type="Proteomes" id="UP001258994">
    <property type="component" value="Chromosome"/>
</dbReference>
<proteinExistence type="predicted"/>
<sequence length="110" mass="12739">MSIYKQVQAERWTKIIKPIMNLTHFTFKERVLLSSLVNLEDFSIAKNDGDFIVYLTSLSRELGLPTKEVVELLRSLDEEEAIHIINDKDSGKFQIEFTDELSKDIAHVLQ</sequence>
<dbReference type="EMBL" id="CP134145">
    <property type="protein sequence ID" value="WNC74043.1"/>
    <property type="molecule type" value="Genomic_DNA"/>
</dbReference>
<name>A0ABY9TZL6_9GAMM</name>
<dbReference type="RefSeq" id="WP_348393152.1">
    <property type="nucleotide sequence ID" value="NZ_CP134145.1"/>
</dbReference>
<protein>
    <submittedName>
        <fullName evidence="1">Uncharacterized protein</fullName>
    </submittedName>
</protein>
<accession>A0ABY9TZL6</accession>
<evidence type="ECO:0000313" key="2">
    <source>
        <dbReference type="Proteomes" id="UP001258994"/>
    </source>
</evidence>
<evidence type="ECO:0000313" key="1">
    <source>
        <dbReference type="EMBL" id="WNC74043.1"/>
    </source>
</evidence>
<organism evidence="1 2">
    <name type="scientific">Thalassotalea psychrophila</name>
    <dbReference type="NCBI Taxonomy" id="3065647"/>
    <lineage>
        <taxon>Bacteria</taxon>
        <taxon>Pseudomonadati</taxon>
        <taxon>Pseudomonadota</taxon>
        <taxon>Gammaproteobacteria</taxon>
        <taxon>Alteromonadales</taxon>
        <taxon>Colwelliaceae</taxon>
        <taxon>Thalassotalea</taxon>
    </lineage>
</organism>